<evidence type="ECO:0000313" key="5">
    <source>
        <dbReference type="Proteomes" id="UP000036987"/>
    </source>
</evidence>
<keyword evidence="1" id="KW-0862">Zinc</keyword>
<keyword evidence="1" id="KW-0863">Zinc-finger</keyword>
<name>A0A0K9Q276_ZOSMR</name>
<dbReference type="EMBL" id="LFYR01000182">
    <property type="protein sequence ID" value="KMZ75289.1"/>
    <property type="molecule type" value="Genomic_DNA"/>
</dbReference>
<dbReference type="Pfam" id="PF13639">
    <property type="entry name" value="zf-RING_2"/>
    <property type="match status" value="1"/>
</dbReference>
<dbReference type="GO" id="GO:0031624">
    <property type="term" value="F:ubiquitin conjugating enzyme binding"/>
    <property type="evidence" value="ECO:0000318"/>
    <property type="project" value="GO_Central"/>
</dbReference>
<sequence length="241" mass="26533">MGEEDQICTEKKMNVAVHFANSGSLVVSEEGYYDDRTDLQIVEILQDQESLYRSLQTNFPNGIASVVSSNSHSGTDNRPDEIDADCRMNDSFESQLTLDEAVARSMDELENGTATPPKNISAAPSAKNNASTSMSATMSAGQDDIDPDIMTYEELQSLGESIGTESKGLSDDVIGFLPSHSYKTGLFSRKQKQNCVICCMVYKNKETIISLPCKHDYHSKCITQWLKINKACPVCNEEVFG</sequence>
<keyword evidence="1" id="KW-0479">Metal-binding</keyword>
<dbReference type="InterPro" id="IPR033276">
    <property type="entry name" value="BB"/>
</dbReference>
<dbReference type="GO" id="GO:0046621">
    <property type="term" value="P:negative regulation of organ growth"/>
    <property type="evidence" value="ECO:0007669"/>
    <property type="project" value="InterPro"/>
</dbReference>
<dbReference type="OMA" id="CHFANII"/>
<evidence type="ECO:0000259" key="3">
    <source>
        <dbReference type="PROSITE" id="PS50089"/>
    </source>
</evidence>
<gene>
    <name evidence="4" type="ORF">ZOSMA_116G00140</name>
</gene>
<dbReference type="STRING" id="29655.A0A0K9Q276"/>
<dbReference type="PANTHER" id="PTHR46400">
    <property type="entry name" value="RING/U-BOX SUPERFAMILY PROTEIN"/>
    <property type="match status" value="1"/>
</dbReference>
<protein>
    <recommendedName>
        <fullName evidence="3">RING-type domain-containing protein</fullName>
    </recommendedName>
</protein>
<dbReference type="InterPro" id="IPR013083">
    <property type="entry name" value="Znf_RING/FYVE/PHD"/>
</dbReference>
<dbReference type="SMART" id="SM00184">
    <property type="entry name" value="RING"/>
    <property type="match status" value="1"/>
</dbReference>
<evidence type="ECO:0000313" key="4">
    <source>
        <dbReference type="EMBL" id="KMZ75289.1"/>
    </source>
</evidence>
<evidence type="ECO:0000256" key="1">
    <source>
        <dbReference type="PROSITE-ProRule" id="PRU00175"/>
    </source>
</evidence>
<proteinExistence type="predicted"/>
<evidence type="ECO:0000256" key="2">
    <source>
        <dbReference type="SAM" id="MobiDB-lite"/>
    </source>
</evidence>
<accession>A0A0K9Q276</accession>
<dbReference type="GO" id="GO:0016567">
    <property type="term" value="P:protein ubiquitination"/>
    <property type="evidence" value="ECO:0007669"/>
    <property type="project" value="InterPro"/>
</dbReference>
<feature type="region of interest" description="Disordered" evidence="2">
    <location>
        <begin position="110"/>
        <end position="145"/>
    </location>
</feature>
<comment type="caution">
    <text evidence="4">The sequence shown here is derived from an EMBL/GenBank/DDBJ whole genome shotgun (WGS) entry which is preliminary data.</text>
</comment>
<dbReference type="PROSITE" id="PS50089">
    <property type="entry name" value="ZF_RING_2"/>
    <property type="match status" value="1"/>
</dbReference>
<feature type="compositionally biased region" description="Low complexity" evidence="2">
    <location>
        <begin position="130"/>
        <end position="140"/>
    </location>
</feature>
<dbReference type="FunFam" id="3.30.40.10:FF:000226">
    <property type="entry name" value="E3 ubiquitin ligase BIG BROTHER"/>
    <property type="match status" value="1"/>
</dbReference>
<dbReference type="Proteomes" id="UP000036987">
    <property type="component" value="Unassembled WGS sequence"/>
</dbReference>
<keyword evidence="5" id="KW-1185">Reference proteome</keyword>
<dbReference type="InterPro" id="IPR001841">
    <property type="entry name" value="Znf_RING"/>
</dbReference>
<dbReference type="Gene3D" id="3.30.40.10">
    <property type="entry name" value="Zinc/RING finger domain, C3HC4 (zinc finger)"/>
    <property type="match status" value="1"/>
</dbReference>
<dbReference type="AlphaFoldDB" id="A0A0K9Q276"/>
<reference evidence="5" key="1">
    <citation type="journal article" date="2016" name="Nature">
        <title>The genome of the seagrass Zostera marina reveals angiosperm adaptation to the sea.</title>
        <authorList>
            <person name="Olsen J.L."/>
            <person name="Rouze P."/>
            <person name="Verhelst B."/>
            <person name="Lin Y.-C."/>
            <person name="Bayer T."/>
            <person name="Collen J."/>
            <person name="Dattolo E."/>
            <person name="De Paoli E."/>
            <person name="Dittami S."/>
            <person name="Maumus F."/>
            <person name="Michel G."/>
            <person name="Kersting A."/>
            <person name="Lauritano C."/>
            <person name="Lohaus R."/>
            <person name="Toepel M."/>
            <person name="Tonon T."/>
            <person name="Vanneste K."/>
            <person name="Amirebrahimi M."/>
            <person name="Brakel J."/>
            <person name="Bostroem C."/>
            <person name="Chovatia M."/>
            <person name="Grimwood J."/>
            <person name="Jenkins J.W."/>
            <person name="Jueterbock A."/>
            <person name="Mraz A."/>
            <person name="Stam W.T."/>
            <person name="Tice H."/>
            <person name="Bornberg-Bauer E."/>
            <person name="Green P.J."/>
            <person name="Pearson G.A."/>
            <person name="Procaccini G."/>
            <person name="Duarte C.M."/>
            <person name="Schmutz J."/>
            <person name="Reusch T.B.H."/>
            <person name="Van de Peer Y."/>
        </authorList>
    </citation>
    <scope>NUCLEOTIDE SEQUENCE [LARGE SCALE GENOMIC DNA]</scope>
    <source>
        <strain evidence="5">cv. Finnish</strain>
    </source>
</reference>
<dbReference type="GO" id="GO:0004842">
    <property type="term" value="F:ubiquitin-protein transferase activity"/>
    <property type="evidence" value="ECO:0000318"/>
    <property type="project" value="GO_Central"/>
</dbReference>
<dbReference type="GO" id="GO:0008270">
    <property type="term" value="F:zinc ion binding"/>
    <property type="evidence" value="ECO:0007669"/>
    <property type="project" value="UniProtKB-KW"/>
</dbReference>
<dbReference type="PANTHER" id="PTHR46400:SF11">
    <property type="entry name" value="OS04G0571200 PROTEIN"/>
    <property type="match status" value="1"/>
</dbReference>
<organism evidence="4 5">
    <name type="scientific">Zostera marina</name>
    <name type="common">Eelgrass</name>
    <dbReference type="NCBI Taxonomy" id="29655"/>
    <lineage>
        <taxon>Eukaryota</taxon>
        <taxon>Viridiplantae</taxon>
        <taxon>Streptophyta</taxon>
        <taxon>Embryophyta</taxon>
        <taxon>Tracheophyta</taxon>
        <taxon>Spermatophyta</taxon>
        <taxon>Magnoliopsida</taxon>
        <taxon>Liliopsida</taxon>
        <taxon>Zosteraceae</taxon>
        <taxon>Zostera</taxon>
    </lineage>
</organism>
<feature type="domain" description="RING-type" evidence="3">
    <location>
        <begin position="195"/>
        <end position="236"/>
    </location>
</feature>
<dbReference type="SUPFAM" id="SSF57850">
    <property type="entry name" value="RING/U-box"/>
    <property type="match status" value="1"/>
</dbReference>
<dbReference type="OrthoDB" id="8062037at2759"/>